<proteinExistence type="predicted"/>
<reference evidence="2 3" key="1">
    <citation type="submission" date="2021-09" db="EMBL/GenBank/DDBJ databases">
        <title>Genomic insights and catalytic innovation underlie evolution of tropane alkaloids biosynthesis.</title>
        <authorList>
            <person name="Wang Y.-J."/>
            <person name="Tian T."/>
            <person name="Huang J.-P."/>
            <person name="Huang S.-X."/>
        </authorList>
    </citation>
    <scope>NUCLEOTIDE SEQUENCE [LARGE SCALE GENOMIC DNA]</scope>
    <source>
        <strain evidence="2">KIB-2018</strain>
        <tissue evidence="2">Leaf</tissue>
    </source>
</reference>
<protein>
    <submittedName>
        <fullName evidence="2">Uncharacterized protein</fullName>
    </submittedName>
</protein>
<dbReference type="Proteomes" id="UP001159364">
    <property type="component" value="Linkage Group LG05"/>
</dbReference>
<evidence type="ECO:0000256" key="1">
    <source>
        <dbReference type="SAM" id="MobiDB-lite"/>
    </source>
</evidence>
<organism evidence="2 3">
    <name type="scientific">Erythroxylum novogranatense</name>
    <dbReference type="NCBI Taxonomy" id="1862640"/>
    <lineage>
        <taxon>Eukaryota</taxon>
        <taxon>Viridiplantae</taxon>
        <taxon>Streptophyta</taxon>
        <taxon>Embryophyta</taxon>
        <taxon>Tracheophyta</taxon>
        <taxon>Spermatophyta</taxon>
        <taxon>Magnoliopsida</taxon>
        <taxon>eudicotyledons</taxon>
        <taxon>Gunneridae</taxon>
        <taxon>Pentapetalae</taxon>
        <taxon>rosids</taxon>
        <taxon>fabids</taxon>
        <taxon>Malpighiales</taxon>
        <taxon>Erythroxylaceae</taxon>
        <taxon>Erythroxylum</taxon>
    </lineage>
</organism>
<feature type="compositionally biased region" description="Acidic residues" evidence="1">
    <location>
        <begin position="66"/>
        <end position="78"/>
    </location>
</feature>
<comment type="caution">
    <text evidence="2">The sequence shown here is derived from an EMBL/GenBank/DDBJ whole genome shotgun (WGS) entry which is preliminary data.</text>
</comment>
<sequence>MKAAGVHNTVICKQDKQIGTKEKRDNTCGETMHEGLVGEENNEVGLRRKIANMGTGGVTKGRVDNVEESTTFDEDSDGENAHFETSESAIEEQTPKVLDKMLEPTSDMHGGGTTKPSYDQVVVEISVWLFVKSGYFEVSI</sequence>
<gene>
    <name evidence="2" type="ORF">K2173_007796</name>
</gene>
<evidence type="ECO:0000313" key="2">
    <source>
        <dbReference type="EMBL" id="KAJ8764707.1"/>
    </source>
</evidence>
<keyword evidence="3" id="KW-1185">Reference proteome</keyword>
<accession>A0AAV8TCV8</accession>
<evidence type="ECO:0000313" key="3">
    <source>
        <dbReference type="Proteomes" id="UP001159364"/>
    </source>
</evidence>
<dbReference type="AlphaFoldDB" id="A0AAV8TCV8"/>
<name>A0AAV8TCV8_9ROSI</name>
<feature type="region of interest" description="Disordered" evidence="1">
    <location>
        <begin position="52"/>
        <end position="94"/>
    </location>
</feature>
<dbReference type="EMBL" id="JAIWQS010000005">
    <property type="protein sequence ID" value="KAJ8764707.1"/>
    <property type="molecule type" value="Genomic_DNA"/>
</dbReference>